<name>A0AAV5SDP6_9BILA</name>
<evidence type="ECO:0000256" key="1">
    <source>
        <dbReference type="ARBA" id="ARBA00004123"/>
    </source>
</evidence>
<dbReference type="Gene3D" id="1.10.10.60">
    <property type="entry name" value="Homeodomain-like"/>
    <property type="match status" value="1"/>
</dbReference>
<dbReference type="InterPro" id="IPR009057">
    <property type="entry name" value="Homeodomain-like_sf"/>
</dbReference>
<keyword evidence="5" id="KW-1185">Reference proteome</keyword>
<gene>
    <name evidence="4" type="ORF">PENTCL1PPCAC_2832</name>
</gene>
<organism evidence="4 5">
    <name type="scientific">Pristionchus entomophagus</name>
    <dbReference type="NCBI Taxonomy" id="358040"/>
    <lineage>
        <taxon>Eukaryota</taxon>
        <taxon>Metazoa</taxon>
        <taxon>Ecdysozoa</taxon>
        <taxon>Nematoda</taxon>
        <taxon>Chromadorea</taxon>
        <taxon>Rhabditida</taxon>
        <taxon>Rhabditina</taxon>
        <taxon>Diplogasteromorpha</taxon>
        <taxon>Diplogasteroidea</taxon>
        <taxon>Neodiplogasteridae</taxon>
        <taxon>Pristionchus</taxon>
    </lineage>
</organism>
<evidence type="ECO:0000259" key="3">
    <source>
        <dbReference type="Pfam" id="PF09607"/>
    </source>
</evidence>
<sequence>MTMEKTGCRKRRREGSSTPPPRTLKQYSVEEKLDIIDYAKNTGNRAAGREFNVAESSIREWRKHEIKLRETLVNGGGNKTNPSAPSISNIRIASSLRSFLPALTTLPIKSVSSSSSSSPSSDISTTPSSTTSSVDSEVSGSRKRKATAPRKIVLDE</sequence>
<comment type="caution">
    <text evidence="4">The sequence shown here is derived from an EMBL/GenBank/DDBJ whole genome shotgun (WGS) entry which is preliminary data.</text>
</comment>
<feature type="region of interest" description="Disordered" evidence="2">
    <location>
        <begin position="109"/>
        <end position="156"/>
    </location>
</feature>
<evidence type="ECO:0000313" key="4">
    <source>
        <dbReference type="EMBL" id="GMS80657.1"/>
    </source>
</evidence>
<dbReference type="Proteomes" id="UP001432027">
    <property type="component" value="Unassembled WGS sequence"/>
</dbReference>
<dbReference type="AlphaFoldDB" id="A0AAV5SDP6"/>
<protein>
    <recommendedName>
        <fullName evidence="3">Brinker DNA-binding domain-containing protein</fullName>
    </recommendedName>
</protein>
<dbReference type="EMBL" id="BTSX01000001">
    <property type="protein sequence ID" value="GMS80657.1"/>
    <property type="molecule type" value="Genomic_DNA"/>
</dbReference>
<reference evidence="4" key="1">
    <citation type="submission" date="2023-10" db="EMBL/GenBank/DDBJ databases">
        <title>Genome assembly of Pristionchus species.</title>
        <authorList>
            <person name="Yoshida K."/>
            <person name="Sommer R.J."/>
        </authorList>
    </citation>
    <scope>NUCLEOTIDE SEQUENCE</scope>
    <source>
        <strain evidence="4">RS0144</strain>
    </source>
</reference>
<dbReference type="Pfam" id="PF09607">
    <property type="entry name" value="BrkDBD"/>
    <property type="match status" value="1"/>
</dbReference>
<feature type="domain" description="Brinker DNA-binding" evidence="3">
    <location>
        <begin position="27"/>
        <end position="71"/>
    </location>
</feature>
<evidence type="ECO:0000256" key="2">
    <source>
        <dbReference type="SAM" id="MobiDB-lite"/>
    </source>
</evidence>
<comment type="subcellular location">
    <subcellularLocation>
        <location evidence="1">Nucleus</location>
    </subcellularLocation>
</comment>
<feature type="compositionally biased region" description="Low complexity" evidence="2">
    <location>
        <begin position="110"/>
        <end position="139"/>
    </location>
</feature>
<proteinExistence type="predicted"/>
<dbReference type="GO" id="GO:0005634">
    <property type="term" value="C:nucleus"/>
    <property type="evidence" value="ECO:0007669"/>
    <property type="project" value="UniProtKB-SubCell"/>
</dbReference>
<evidence type="ECO:0000313" key="5">
    <source>
        <dbReference type="Proteomes" id="UP001432027"/>
    </source>
</evidence>
<accession>A0AAV5SDP6</accession>
<feature type="region of interest" description="Disordered" evidence="2">
    <location>
        <begin position="1"/>
        <end position="28"/>
    </location>
</feature>
<dbReference type="SUPFAM" id="SSF46689">
    <property type="entry name" value="Homeodomain-like"/>
    <property type="match status" value="1"/>
</dbReference>
<dbReference type="InterPro" id="IPR018586">
    <property type="entry name" value="Brinker_DNA-bd"/>
</dbReference>